<evidence type="ECO:0000256" key="2">
    <source>
        <dbReference type="ARBA" id="ARBA00022741"/>
    </source>
</evidence>
<protein>
    <recommendedName>
        <fullName evidence="5">5-formyltetrahydrofolate cyclo-ligase</fullName>
        <ecNumber evidence="5">6.3.3.2</ecNumber>
    </recommendedName>
</protein>
<evidence type="ECO:0000256" key="1">
    <source>
        <dbReference type="ARBA" id="ARBA00010638"/>
    </source>
</evidence>
<dbReference type="PANTHER" id="PTHR23407:SF1">
    <property type="entry name" value="5-FORMYLTETRAHYDROFOLATE CYCLO-LIGASE"/>
    <property type="match status" value="1"/>
</dbReference>
<dbReference type="GO" id="GO:0005524">
    <property type="term" value="F:ATP binding"/>
    <property type="evidence" value="ECO:0007669"/>
    <property type="project" value="UniProtKB-KW"/>
</dbReference>
<dbReference type="GO" id="GO:0035999">
    <property type="term" value="P:tetrahydrofolate interconversion"/>
    <property type="evidence" value="ECO:0007669"/>
    <property type="project" value="TreeGrafter"/>
</dbReference>
<dbReference type="EC" id="6.3.3.2" evidence="5"/>
<dbReference type="eggNOG" id="COG0212">
    <property type="taxonomic scope" value="Bacteria"/>
</dbReference>
<comment type="cofactor">
    <cofactor evidence="5">
        <name>Mg(2+)</name>
        <dbReference type="ChEBI" id="CHEBI:18420"/>
    </cofactor>
</comment>
<feature type="binding site" evidence="4">
    <location>
        <begin position="133"/>
        <end position="141"/>
    </location>
    <ligand>
        <name>ATP</name>
        <dbReference type="ChEBI" id="CHEBI:30616"/>
    </ligand>
</feature>
<keyword evidence="7" id="KW-1185">Reference proteome</keyword>
<evidence type="ECO:0000256" key="4">
    <source>
        <dbReference type="PIRSR" id="PIRSR006806-1"/>
    </source>
</evidence>
<accession>C6XXG0</accession>
<evidence type="ECO:0000313" key="6">
    <source>
        <dbReference type="EMBL" id="ACU06466.1"/>
    </source>
</evidence>
<dbReference type="GO" id="GO:0046872">
    <property type="term" value="F:metal ion binding"/>
    <property type="evidence" value="ECO:0007669"/>
    <property type="project" value="UniProtKB-KW"/>
</dbReference>
<dbReference type="InterPro" id="IPR024185">
    <property type="entry name" value="FTHF_cligase-like_sf"/>
</dbReference>
<sequence>MTKAEIRKKAVVQRRGLSEEEIAVYSQRLLSHFTSFNLTGVHTIHVFLPIAEQKEPDTFLFIDWLARLHPEIRIIVPKADFETALMHNYVYTGREGLLKNIYKILEPAGGELHTGAVDMVLVPMLAFDLRGYRAGYGKGFYDRFLQGLDTRKIGLSFFGPVEEIDDINVHDVALDCCITPEKVYYF</sequence>
<dbReference type="PANTHER" id="PTHR23407">
    <property type="entry name" value="ATPASE INHIBITOR/5-FORMYLTETRAHYDROFOLATE CYCLO-LIGASE"/>
    <property type="match status" value="1"/>
</dbReference>
<dbReference type="Proteomes" id="UP000000852">
    <property type="component" value="Chromosome"/>
</dbReference>
<dbReference type="AlphaFoldDB" id="C6XXG0"/>
<dbReference type="InterPro" id="IPR002698">
    <property type="entry name" value="FTHF_cligase"/>
</dbReference>
<dbReference type="STRING" id="485917.Phep_4275"/>
<dbReference type="HOGENOM" id="CLU_066245_0_2_10"/>
<keyword evidence="6" id="KW-0436">Ligase</keyword>
<dbReference type="KEGG" id="phe:Phep_4275"/>
<dbReference type="PIRSF" id="PIRSF006806">
    <property type="entry name" value="FTHF_cligase"/>
    <property type="match status" value="1"/>
</dbReference>
<dbReference type="Pfam" id="PF01812">
    <property type="entry name" value="5-FTHF_cyc-lig"/>
    <property type="match status" value="1"/>
</dbReference>
<reference evidence="6 7" key="1">
    <citation type="journal article" date="2009" name="Stand. Genomic Sci.">
        <title>Complete genome sequence of Pedobacter heparinus type strain (HIM 762-3).</title>
        <authorList>
            <person name="Han C."/>
            <person name="Spring S."/>
            <person name="Lapidus A."/>
            <person name="Del Rio T.G."/>
            <person name="Tice H."/>
            <person name="Copeland A."/>
            <person name="Cheng J.F."/>
            <person name="Lucas S."/>
            <person name="Chen F."/>
            <person name="Nolan M."/>
            <person name="Bruce D."/>
            <person name="Goodwin L."/>
            <person name="Pitluck S."/>
            <person name="Ivanova N."/>
            <person name="Mavromatis K."/>
            <person name="Mikhailova N."/>
            <person name="Pati A."/>
            <person name="Chen A."/>
            <person name="Palaniappan K."/>
            <person name="Land M."/>
            <person name="Hauser L."/>
            <person name="Chang Y.J."/>
            <person name="Jeffries C.C."/>
            <person name="Saunders E."/>
            <person name="Chertkov O."/>
            <person name="Brettin T."/>
            <person name="Goker M."/>
            <person name="Rohde M."/>
            <person name="Bristow J."/>
            <person name="Eisen J.A."/>
            <person name="Markowitz V."/>
            <person name="Hugenholtz P."/>
            <person name="Kyrpides N.C."/>
            <person name="Klenk H.P."/>
            <person name="Detter J.C."/>
        </authorList>
    </citation>
    <scope>NUCLEOTIDE SEQUENCE [LARGE SCALE GENOMIC DNA]</scope>
    <source>
        <strain evidence="7">ATCC 13125 / DSM 2366 / CIP 104194 / JCM 7457 / NBRC 12017 / NCIMB 9290 / NRRL B-14731 / HIM 762-3</strain>
    </source>
</reference>
<comment type="catalytic activity">
    <reaction evidence="5">
        <text>(6S)-5-formyl-5,6,7,8-tetrahydrofolate + ATP = (6R)-5,10-methenyltetrahydrofolate + ADP + phosphate</text>
        <dbReference type="Rhea" id="RHEA:10488"/>
        <dbReference type="ChEBI" id="CHEBI:30616"/>
        <dbReference type="ChEBI" id="CHEBI:43474"/>
        <dbReference type="ChEBI" id="CHEBI:57455"/>
        <dbReference type="ChEBI" id="CHEBI:57457"/>
        <dbReference type="ChEBI" id="CHEBI:456216"/>
        <dbReference type="EC" id="6.3.3.2"/>
    </reaction>
</comment>
<evidence type="ECO:0000256" key="5">
    <source>
        <dbReference type="RuleBase" id="RU361279"/>
    </source>
</evidence>
<keyword evidence="5" id="KW-0460">Magnesium</keyword>
<dbReference type="Gene3D" id="3.40.50.10420">
    <property type="entry name" value="NagB/RpiA/CoA transferase-like"/>
    <property type="match status" value="1"/>
</dbReference>
<gene>
    <name evidence="6" type="ordered locus">Phep_4275</name>
</gene>
<comment type="similarity">
    <text evidence="1 5">Belongs to the 5-formyltetrahydrofolate cyclo-ligase family.</text>
</comment>
<feature type="binding site" evidence="4">
    <location>
        <position position="48"/>
    </location>
    <ligand>
        <name>substrate</name>
    </ligand>
</feature>
<feature type="binding site" evidence="4">
    <location>
        <position position="55"/>
    </location>
    <ligand>
        <name>substrate</name>
    </ligand>
</feature>
<feature type="binding site" evidence="4">
    <location>
        <begin position="3"/>
        <end position="7"/>
    </location>
    <ligand>
        <name>ATP</name>
        <dbReference type="ChEBI" id="CHEBI:30616"/>
    </ligand>
</feature>
<proteinExistence type="inferred from homology"/>
<keyword evidence="3 4" id="KW-0067">ATP-binding</keyword>
<evidence type="ECO:0000313" key="7">
    <source>
        <dbReference type="Proteomes" id="UP000000852"/>
    </source>
</evidence>
<evidence type="ECO:0000256" key="3">
    <source>
        <dbReference type="ARBA" id="ARBA00022840"/>
    </source>
</evidence>
<dbReference type="EMBL" id="CP001681">
    <property type="protein sequence ID" value="ACU06466.1"/>
    <property type="molecule type" value="Genomic_DNA"/>
</dbReference>
<dbReference type="GO" id="GO:0030272">
    <property type="term" value="F:5-formyltetrahydrofolate cyclo-ligase activity"/>
    <property type="evidence" value="ECO:0007669"/>
    <property type="project" value="UniProtKB-EC"/>
</dbReference>
<name>C6XXG0_PEDHD</name>
<dbReference type="GO" id="GO:0009396">
    <property type="term" value="P:folic acid-containing compound biosynthetic process"/>
    <property type="evidence" value="ECO:0007669"/>
    <property type="project" value="TreeGrafter"/>
</dbReference>
<keyword evidence="5" id="KW-0479">Metal-binding</keyword>
<dbReference type="InterPro" id="IPR037171">
    <property type="entry name" value="NagB/RpiA_transferase-like"/>
</dbReference>
<dbReference type="RefSeq" id="WP_015810073.1">
    <property type="nucleotide sequence ID" value="NC_013061.1"/>
</dbReference>
<dbReference type="SUPFAM" id="SSF100950">
    <property type="entry name" value="NagB/RpiA/CoA transferase-like"/>
    <property type="match status" value="1"/>
</dbReference>
<keyword evidence="2 4" id="KW-0547">Nucleotide-binding</keyword>
<organism evidence="6 7">
    <name type="scientific">Pedobacter heparinus (strain ATCC 13125 / DSM 2366 / CIP 104194 / JCM 7457 / NBRC 12017 / NCIMB 9290 / NRRL B-14731 / HIM 762-3)</name>
    <dbReference type="NCBI Taxonomy" id="485917"/>
    <lineage>
        <taxon>Bacteria</taxon>
        <taxon>Pseudomonadati</taxon>
        <taxon>Bacteroidota</taxon>
        <taxon>Sphingobacteriia</taxon>
        <taxon>Sphingobacteriales</taxon>
        <taxon>Sphingobacteriaceae</taxon>
        <taxon>Pedobacter</taxon>
    </lineage>
</organism>
<dbReference type="NCBIfam" id="TIGR02727">
    <property type="entry name" value="MTHFS_bact"/>
    <property type="match status" value="1"/>
</dbReference>
<dbReference type="OrthoDB" id="9801938at2"/>